<evidence type="ECO:0000256" key="6">
    <source>
        <dbReference type="ARBA" id="ARBA00022692"/>
    </source>
</evidence>
<dbReference type="GeneTree" id="ENSGT00390000016247"/>
<evidence type="ECO:0000256" key="7">
    <source>
        <dbReference type="ARBA" id="ARBA00022989"/>
    </source>
</evidence>
<protein>
    <recommendedName>
        <fullName evidence="5">Transmembrane protein 218</fullName>
    </recommendedName>
</protein>
<organism evidence="12 13">
    <name type="scientific">Chinchilla lanigera</name>
    <name type="common">Long-tailed chinchilla</name>
    <name type="synonym">Chinchilla villidera</name>
    <dbReference type="NCBI Taxonomy" id="34839"/>
    <lineage>
        <taxon>Eukaryota</taxon>
        <taxon>Metazoa</taxon>
        <taxon>Chordata</taxon>
        <taxon>Craniata</taxon>
        <taxon>Vertebrata</taxon>
        <taxon>Euteleostomi</taxon>
        <taxon>Mammalia</taxon>
        <taxon>Eutheria</taxon>
        <taxon>Euarchontoglires</taxon>
        <taxon>Glires</taxon>
        <taxon>Rodentia</taxon>
        <taxon>Hystricomorpha</taxon>
        <taxon>Chinchillidae</taxon>
        <taxon>Chinchilla</taxon>
    </lineage>
</organism>
<dbReference type="OrthoDB" id="5978182at2759"/>
<evidence type="ECO:0000256" key="9">
    <source>
        <dbReference type="ARBA" id="ARBA00023273"/>
    </source>
</evidence>
<evidence type="ECO:0000256" key="8">
    <source>
        <dbReference type="ARBA" id="ARBA00023136"/>
    </source>
</evidence>
<reference evidence="12" key="2">
    <citation type="submission" date="2025-09" db="UniProtKB">
        <authorList>
            <consortium name="Ensembl"/>
        </authorList>
    </citation>
    <scope>IDENTIFICATION</scope>
</reference>
<dbReference type="PANTHER" id="PTHR31622:SF1">
    <property type="entry name" value="TRANSMEMBRANE PROTEIN 218"/>
    <property type="match status" value="1"/>
</dbReference>
<name>A0A8C2VZH3_CHILA</name>
<keyword evidence="9" id="KW-0966">Cell projection</keyword>
<evidence type="ECO:0000259" key="11">
    <source>
        <dbReference type="Pfam" id="PF25810"/>
    </source>
</evidence>
<reference evidence="12" key="1">
    <citation type="submission" date="2025-08" db="UniProtKB">
        <authorList>
            <consortium name="Ensembl"/>
        </authorList>
    </citation>
    <scope>IDENTIFICATION</scope>
</reference>
<proteinExistence type="inferred from homology"/>
<dbReference type="GeneID" id="102019046"/>
<feature type="domain" description="Transmembrane protein 218 N-terminal" evidence="11">
    <location>
        <begin position="1"/>
        <end position="60"/>
    </location>
</feature>
<dbReference type="OMA" id="PATEMKI"/>
<evidence type="ECO:0000313" key="13">
    <source>
        <dbReference type="Proteomes" id="UP000694398"/>
    </source>
</evidence>
<dbReference type="PANTHER" id="PTHR31622">
    <property type="entry name" value="TRANSMEMBRANE PROTEIN 218"/>
    <property type="match status" value="1"/>
</dbReference>
<keyword evidence="13" id="KW-1185">Reference proteome</keyword>
<evidence type="ECO:0000256" key="5">
    <source>
        <dbReference type="ARBA" id="ARBA00015054"/>
    </source>
</evidence>
<feature type="transmembrane region" description="Helical" evidence="10">
    <location>
        <begin position="77"/>
        <end position="100"/>
    </location>
</feature>
<dbReference type="GO" id="GO:0005929">
    <property type="term" value="C:cilium"/>
    <property type="evidence" value="ECO:0007669"/>
    <property type="project" value="UniProtKB-SubCell"/>
</dbReference>
<feature type="transmembrane region" description="Helical" evidence="10">
    <location>
        <begin position="6"/>
        <end position="28"/>
    </location>
</feature>
<feature type="transmembrane region" description="Helical" evidence="10">
    <location>
        <begin position="35"/>
        <end position="57"/>
    </location>
</feature>
<dbReference type="Pfam" id="PF25810">
    <property type="entry name" value="TMEM218_N"/>
    <property type="match status" value="1"/>
</dbReference>
<sequence>MAGAVLGVGAGVFILALLWVLVLLLCVLLSRASGVARFSVIFVFLAALVITAVLLLFPRASEFPAPGVEMKIVDTFFIGRYILLAVLSAVFLGSLFLLLTHHVLEPVYAKPLRSY</sequence>
<evidence type="ECO:0000256" key="10">
    <source>
        <dbReference type="SAM" id="Phobius"/>
    </source>
</evidence>
<dbReference type="AlphaFoldDB" id="A0A8C2VZH3"/>
<keyword evidence="6 10" id="KW-0812">Transmembrane</keyword>
<gene>
    <name evidence="12" type="primary">TMEM218</name>
</gene>
<comment type="function">
    <text evidence="1">May be involved in ciliary biogenesis or function.</text>
</comment>
<evidence type="ECO:0000256" key="4">
    <source>
        <dbReference type="ARBA" id="ARBA00010775"/>
    </source>
</evidence>
<comment type="subcellular location">
    <subcellularLocation>
        <location evidence="2">Cell projection</location>
        <location evidence="2">Cilium</location>
    </subcellularLocation>
    <subcellularLocation>
        <location evidence="3">Membrane</location>
        <topology evidence="3">Multi-pass membrane protein</topology>
    </subcellularLocation>
</comment>
<dbReference type="CTD" id="219854"/>
<dbReference type="GO" id="GO:0016020">
    <property type="term" value="C:membrane"/>
    <property type="evidence" value="ECO:0007669"/>
    <property type="project" value="UniProtKB-SubCell"/>
</dbReference>
<dbReference type="RefSeq" id="XP_013366715.1">
    <property type="nucleotide sequence ID" value="XM_013511261.1"/>
</dbReference>
<dbReference type="Proteomes" id="UP000694398">
    <property type="component" value="Unassembled WGS sequence"/>
</dbReference>
<keyword evidence="8 10" id="KW-0472">Membrane</keyword>
<evidence type="ECO:0000256" key="3">
    <source>
        <dbReference type="ARBA" id="ARBA00004141"/>
    </source>
</evidence>
<evidence type="ECO:0000313" key="12">
    <source>
        <dbReference type="Ensembl" id="ENSCLAP00000022936.1"/>
    </source>
</evidence>
<accession>A0A8C2VZH3</accession>
<keyword evidence="7 10" id="KW-1133">Transmembrane helix</keyword>
<evidence type="ECO:0000256" key="1">
    <source>
        <dbReference type="ARBA" id="ARBA00003173"/>
    </source>
</evidence>
<dbReference type="InterPro" id="IPR057973">
    <property type="entry name" value="TMEM218_N"/>
</dbReference>
<dbReference type="Ensembl" id="ENSCLAT00000023151.1">
    <property type="protein sequence ID" value="ENSCLAP00000022936.1"/>
    <property type="gene ID" value="ENSCLAG00000015737.1"/>
</dbReference>
<comment type="similarity">
    <text evidence="4">Belongs to the TMEM218 family.</text>
</comment>
<evidence type="ECO:0000256" key="2">
    <source>
        <dbReference type="ARBA" id="ARBA00004138"/>
    </source>
</evidence>
<dbReference type="InterPro" id="IPR026771">
    <property type="entry name" value="Tmem218"/>
</dbReference>